<protein>
    <recommendedName>
        <fullName evidence="1">Beta-lactamase-related domain-containing protein</fullName>
    </recommendedName>
</protein>
<dbReference type="InterPro" id="IPR012338">
    <property type="entry name" value="Beta-lactam/transpept-like"/>
</dbReference>
<dbReference type="PANTHER" id="PTHR46825">
    <property type="entry name" value="D-ALANYL-D-ALANINE-CARBOXYPEPTIDASE/ENDOPEPTIDASE AMPH"/>
    <property type="match status" value="1"/>
</dbReference>
<evidence type="ECO:0000313" key="3">
    <source>
        <dbReference type="Proteomes" id="UP000241167"/>
    </source>
</evidence>
<dbReference type="Gene3D" id="3.40.710.10">
    <property type="entry name" value="DD-peptidase/beta-lactamase superfamily"/>
    <property type="match status" value="1"/>
</dbReference>
<dbReference type="EMBL" id="PXYI01000003">
    <property type="protein sequence ID" value="PSJ40967.1"/>
    <property type="molecule type" value="Genomic_DNA"/>
</dbReference>
<dbReference type="RefSeq" id="WP_106513128.1">
    <property type="nucleotide sequence ID" value="NZ_PXYI01000003.1"/>
</dbReference>
<feature type="domain" description="Beta-lactamase-related" evidence="1">
    <location>
        <begin position="65"/>
        <end position="363"/>
    </location>
</feature>
<dbReference type="Proteomes" id="UP000241167">
    <property type="component" value="Unassembled WGS sequence"/>
</dbReference>
<proteinExistence type="predicted"/>
<dbReference type="AlphaFoldDB" id="A0A2P7QSN3"/>
<evidence type="ECO:0000313" key="2">
    <source>
        <dbReference type="EMBL" id="PSJ40967.1"/>
    </source>
</evidence>
<name>A0A2P7QSN3_9SPHN</name>
<accession>A0A2P7QSN3</accession>
<keyword evidence="3" id="KW-1185">Reference proteome</keyword>
<dbReference type="Pfam" id="PF00144">
    <property type="entry name" value="Beta-lactamase"/>
    <property type="match status" value="1"/>
</dbReference>
<organism evidence="2 3">
    <name type="scientific">Allosphingosinicella deserti</name>
    <dbReference type="NCBI Taxonomy" id="2116704"/>
    <lineage>
        <taxon>Bacteria</taxon>
        <taxon>Pseudomonadati</taxon>
        <taxon>Pseudomonadota</taxon>
        <taxon>Alphaproteobacteria</taxon>
        <taxon>Sphingomonadales</taxon>
        <taxon>Sphingomonadaceae</taxon>
        <taxon>Allosphingosinicella</taxon>
    </lineage>
</organism>
<gene>
    <name evidence="2" type="ORF">C7I55_11960</name>
</gene>
<comment type="caution">
    <text evidence="2">The sequence shown here is derived from an EMBL/GenBank/DDBJ whole genome shotgun (WGS) entry which is preliminary data.</text>
</comment>
<dbReference type="PANTHER" id="PTHR46825:SF9">
    <property type="entry name" value="BETA-LACTAMASE-RELATED DOMAIN-CONTAINING PROTEIN"/>
    <property type="match status" value="1"/>
</dbReference>
<sequence length="417" mass="44739">MTTRITGRFRVPAFFDTNRLSAKARRHLWTLALGGTAAAMLPAAGPALAQGQMVGGAHFKPSVMAAAIEATMKPQVAGFSYTIAQKGQVVRENGVGSARIAVDGYRAHGPLQRNNIASVTKTVTALAILQLIEANKKNGVSVDTPIKAYLPDGWTPGPNVANLTFAEVMRHTSGLSSGNNNGFKDLGYDAVKAAVTAGTTPMPAGKTERPDAYDNLNYALLRELLPKLWNATGTLKYEKLDGSQIWQTQGDYHSFLYAKYVNYWIFDPIDVQNVKCFDNDATSTLYYPQNPKPDIKGVPGVDQSKFCGSGGMYLSTNEMTKLLVTLFQTEKLLPASARKVMTDRKLGIDPMSTSRGAAFSRNGVVSQGSNSQGKGPTKACMIHLPGDIDAALVQNSNDGAALKPCNVLIAAFEAAWK</sequence>
<dbReference type="InterPro" id="IPR050491">
    <property type="entry name" value="AmpC-like"/>
</dbReference>
<dbReference type="SUPFAM" id="SSF56601">
    <property type="entry name" value="beta-lactamase/transpeptidase-like"/>
    <property type="match status" value="1"/>
</dbReference>
<evidence type="ECO:0000259" key="1">
    <source>
        <dbReference type="Pfam" id="PF00144"/>
    </source>
</evidence>
<dbReference type="InterPro" id="IPR001466">
    <property type="entry name" value="Beta-lactam-related"/>
</dbReference>
<dbReference type="OrthoDB" id="5705574at2"/>
<reference evidence="2 3" key="1">
    <citation type="submission" date="2018-03" db="EMBL/GenBank/DDBJ databases">
        <title>The draft genome of Sphingosinicella sp. GL-C-18.</title>
        <authorList>
            <person name="Liu L."/>
            <person name="Li L."/>
            <person name="Liang L."/>
            <person name="Zhang X."/>
            <person name="Wang T."/>
        </authorList>
    </citation>
    <scope>NUCLEOTIDE SEQUENCE [LARGE SCALE GENOMIC DNA]</scope>
    <source>
        <strain evidence="2 3">GL-C-18</strain>
    </source>
</reference>